<sequence>MGLPVTVYRWDDAGAPVISSSGKPSEMINVLKKCLVDGYGTKSPLGWSVAFEDAASFKIAFRNSTAQGSGGYFSIRSVTGADTANGVMRMQSAQAMTDIDTFVKSIYFASTKLDTVNTKWIVIGTSRGFYVVFGRNNISTYLLGTNVEPMFFVGDIDTLITNDVDAFKLIMSPYASGDVTATGYNYSMTYMFGSAVSTCALFYNTDGSAGSQLYRWRMPYDVINTVSALTSPTTKFLSQVIIESNNPISLDSAGTIQHCSLKMPSVRGVMPGMLMANANADSSLSWPNFELLNGVSHLKMRCVNNNQMCINAVSWYE</sequence>
<reference evidence="1 2" key="1">
    <citation type="submission" date="2020-04" db="EMBL/GenBank/DDBJ databases">
        <title>The first description of lens atrophy caused by putative novel Shewanella sp. that is a new emerging pathogen for cultured rainbow trout?</title>
        <authorList>
            <person name="Saticioglu I.B."/>
            <person name="Duman M."/>
            <person name="Altun S."/>
        </authorList>
    </citation>
    <scope>NUCLEOTIDE SEQUENCE [LARGE SCALE GENOMIC DNA]</scope>
    <source>
        <strain evidence="1 2">S-1</strain>
    </source>
</reference>
<comment type="caution">
    <text evidence="1">The sequence shown here is derived from an EMBL/GenBank/DDBJ whole genome shotgun (WGS) entry which is preliminary data.</text>
</comment>
<dbReference type="Proteomes" id="UP000527352">
    <property type="component" value="Unassembled WGS sequence"/>
</dbReference>
<dbReference type="RefSeq" id="WP_168826651.1">
    <property type="nucleotide sequence ID" value="NZ_JABAEB010000011.1"/>
</dbReference>
<protein>
    <submittedName>
        <fullName evidence="1">Uncharacterized protein</fullName>
    </submittedName>
</protein>
<dbReference type="EMBL" id="JABAEB010000011">
    <property type="protein sequence ID" value="NLQ24541.1"/>
    <property type="molecule type" value="Genomic_DNA"/>
</dbReference>
<gene>
    <name evidence="1" type="ORF">HGO26_16850</name>
</gene>
<keyword evidence="2" id="KW-1185">Reference proteome</keyword>
<evidence type="ECO:0000313" key="2">
    <source>
        <dbReference type="Proteomes" id="UP000527352"/>
    </source>
</evidence>
<name>A0ABX1KSK5_9GAMM</name>
<proteinExistence type="predicted"/>
<accession>A0ABX1KSK5</accession>
<evidence type="ECO:0000313" key="1">
    <source>
        <dbReference type="EMBL" id="NLQ24541.1"/>
    </source>
</evidence>
<organism evidence="1 2">
    <name type="scientific">Shewanella oncorhynchi</name>
    <dbReference type="NCBI Taxonomy" id="2726434"/>
    <lineage>
        <taxon>Bacteria</taxon>
        <taxon>Pseudomonadati</taxon>
        <taxon>Pseudomonadota</taxon>
        <taxon>Gammaproteobacteria</taxon>
        <taxon>Alteromonadales</taxon>
        <taxon>Shewanellaceae</taxon>
        <taxon>Shewanella</taxon>
    </lineage>
</organism>